<feature type="compositionally biased region" description="Low complexity" evidence="1">
    <location>
        <begin position="598"/>
        <end position="607"/>
    </location>
</feature>
<evidence type="ECO:0000256" key="1">
    <source>
        <dbReference type="SAM" id="MobiDB-lite"/>
    </source>
</evidence>
<organism evidence="3 4">
    <name type="scientific">Lepidopterella palustris CBS 459.81</name>
    <dbReference type="NCBI Taxonomy" id="1314670"/>
    <lineage>
        <taxon>Eukaryota</taxon>
        <taxon>Fungi</taxon>
        <taxon>Dikarya</taxon>
        <taxon>Ascomycota</taxon>
        <taxon>Pezizomycotina</taxon>
        <taxon>Dothideomycetes</taxon>
        <taxon>Pleosporomycetidae</taxon>
        <taxon>Mytilinidiales</taxon>
        <taxon>Argynnaceae</taxon>
        <taxon>Lepidopterella</taxon>
    </lineage>
</organism>
<feature type="compositionally biased region" description="Polar residues" evidence="1">
    <location>
        <begin position="757"/>
        <end position="767"/>
    </location>
</feature>
<dbReference type="GO" id="GO:0006355">
    <property type="term" value="P:regulation of DNA-templated transcription"/>
    <property type="evidence" value="ECO:0007669"/>
    <property type="project" value="InterPro"/>
</dbReference>
<feature type="region of interest" description="Disordered" evidence="1">
    <location>
        <begin position="586"/>
        <end position="650"/>
    </location>
</feature>
<name>A0A8E2E5R6_9PEZI</name>
<accession>A0A8E2E5R6</accession>
<feature type="compositionally biased region" description="Basic and acidic residues" evidence="1">
    <location>
        <begin position="473"/>
        <end position="484"/>
    </location>
</feature>
<reference evidence="3 4" key="1">
    <citation type="journal article" date="2016" name="Nat. Commun.">
        <title>Ectomycorrhizal ecology is imprinted in the genome of the dominant symbiotic fungus Cenococcum geophilum.</title>
        <authorList>
            <consortium name="DOE Joint Genome Institute"/>
            <person name="Peter M."/>
            <person name="Kohler A."/>
            <person name="Ohm R.A."/>
            <person name="Kuo A."/>
            <person name="Krutzmann J."/>
            <person name="Morin E."/>
            <person name="Arend M."/>
            <person name="Barry K.W."/>
            <person name="Binder M."/>
            <person name="Choi C."/>
            <person name="Clum A."/>
            <person name="Copeland A."/>
            <person name="Grisel N."/>
            <person name="Haridas S."/>
            <person name="Kipfer T."/>
            <person name="LaButti K."/>
            <person name="Lindquist E."/>
            <person name="Lipzen A."/>
            <person name="Maire R."/>
            <person name="Meier B."/>
            <person name="Mihaltcheva S."/>
            <person name="Molinier V."/>
            <person name="Murat C."/>
            <person name="Poggeler S."/>
            <person name="Quandt C.A."/>
            <person name="Sperisen C."/>
            <person name="Tritt A."/>
            <person name="Tisserant E."/>
            <person name="Crous P.W."/>
            <person name="Henrissat B."/>
            <person name="Nehls U."/>
            <person name="Egli S."/>
            <person name="Spatafora J.W."/>
            <person name="Grigoriev I.V."/>
            <person name="Martin F.M."/>
        </authorList>
    </citation>
    <scope>NUCLEOTIDE SEQUENCE [LARGE SCALE GENOMIC DNA]</scope>
    <source>
        <strain evidence="3 4">CBS 459.81</strain>
    </source>
</reference>
<protein>
    <recommendedName>
        <fullName evidence="2">Ubiquitin-like domain-containing protein</fullName>
    </recommendedName>
</protein>
<feature type="region of interest" description="Disordered" evidence="1">
    <location>
        <begin position="536"/>
        <end position="563"/>
    </location>
</feature>
<feature type="domain" description="Ubiquitin-like" evidence="2">
    <location>
        <begin position="358"/>
        <end position="439"/>
    </location>
</feature>
<proteinExistence type="predicted"/>
<dbReference type="AlphaFoldDB" id="A0A8E2E5R6"/>
<dbReference type="Proteomes" id="UP000250266">
    <property type="component" value="Unassembled WGS sequence"/>
</dbReference>
<dbReference type="EMBL" id="KV745099">
    <property type="protein sequence ID" value="OCK77813.1"/>
    <property type="molecule type" value="Genomic_DNA"/>
</dbReference>
<evidence type="ECO:0000313" key="4">
    <source>
        <dbReference type="Proteomes" id="UP000250266"/>
    </source>
</evidence>
<evidence type="ECO:0000259" key="2">
    <source>
        <dbReference type="Pfam" id="PF22893"/>
    </source>
</evidence>
<dbReference type="PANTHER" id="PTHR36167">
    <property type="entry name" value="C2H2 FINGER DOMAIN TRANSCRIPTION FACTOR (EUROFUNG)-RELATED"/>
    <property type="match status" value="1"/>
</dbReference>
<keyword evidence="4" id="KW-1185">Reference proteome</keyword>
<dbReference type="InterPro" id="IPR054464">
    <property type="entry name" value="ULD_fung"/>
</dbReference>
<dbReference type="Pfam" id="PF22893">
    <property type="entry name" value="ULD_2"/>
    <property type="match status" value="1"/>
</dbReference>
<feature type="region of interest" description="Disordered" evidence="1">
    <location>
        <begin position="750"/>
        <end position="779"/>
    </location>
</feature>
<feature type="compositionally biased region" description="Acidic residues" evidence="1">
    <location>
        <begin position="639"/>
        <end position="650"/>
    </location>
</feature>
<dbReference type="InterPro" id="IPR039327">
    <property type="entry name" value="CON7-like"/>
</dbReference>
<feature type="region of interest" description="Disordered" evidence="1">
    <location>
        <begin position="800"/>
        <end position="820"/>
    </location>
</feature>
<sequence>MAEIGLIASVIQVAETGLKLSKTLYQYAETVATADKRIKDIAKDVELTSFVIDELSHIFKQDQTAALLSKNAINTAQETVRECSTVFTVMDTALKKTKRNTFGRLMLPFREPKLELLRTNIERLKTTLQLLMQVLTHAHQVAYHKLDNDEVTFQRQQIKVLIQTKKESTKKYEESLKKYSVSESSTLIDDDEVDSHVRGLNKQITNGSVNSFAAASFIGSTITMKSLESCVQHVQRLLEDIEAVQRALATKDEGIDASDHEQSLIGSYFRVRGHLDSVILGSSTPAKTDSGAEEKYQITSGQAIMTATKSKENKSMVKTDAEKVIVEADLAVEKDLLELRKGAIADPAHIVSKTRRKELPIIFKDAVGRTYSFPFYLCKTWKGMEALIIQTISAHTETIGQLVRDGHYDLVGPDGNILLPEIWEAIIEPGWTIRMHMWPISESESSRLPLPPPPPPAGSGVIFEDPSALDPPRLLRDRGRKENPQRAPMWMAGASAKPSGKTMQGSRHRGNERRFRDRWESLTVPVTVLDDAFSAPLSSEPLQPNSSLPENPGEGPNGGTAQTWFKSSKEFRPLYLVESNRKASEVEEAWPSLPLPSSPATSQSQASEGFPDEVAEQETMPEKQHEESAPLQEHQNDLAPDEVAEKEDDEWVTFEERIVKKKKKVKGVKKGAVMLVEGGMDEEEMMPKTQHEEYAPLQEEYQNGLAAELKSHMKVQKTQDPADATSPVSVAYSPTSPIALTYSPTSLVVTPPIPTGKQDTTRTTGPTKSKIETQVEESSQLFMTPAPIKPEPARDILILGPKPPGQMPKRSTQTGSKHGSLHKEKLIYVSSRVRGKRSERDIIPAGAEVREVPVMDVEAEDNAMGFGLFDWGENMQQDKEGDEEVDKLLHEWTNLF</sequence>
<dbReference type="OrthoDB" id="5431013at2759"/>
<feature type="region of interest" description="Disordered" evidence="1">
    <location>
        <begin position="443"/>
        <end position="516"/>
    </location>
</feature>
<dbReference type="PANTHER" id="PTHR36167:SF4">
    <property type="entry name" value="FUNGAL N-TERMINAL DOMAIN-CONTAINING PROTEIN"/>
    <property type="match status" value="1"/>
</dbReference>
<evidence type="ECO:0000313" key="3">
    <source>
        <dbReference type="EMBL" id="OCK77813.1"/>
    </source>
</evidence>
<gene>
    <name evidence="3" type="ORF">K432DRAFT_445075</name>
</gene>
<feature type="compositionally biased region" description="Polar residues" evidence="1">
    <location>
        <begin position="536"/>
        <end position="548"/>
    </location>
</feature>